<dbReference type="GeneID" id="94352985"/>
<dbReference type="OrthoDB" id="123220at2759"/>
<name>A0A976FEQ1_BRELC</name>
<evidence type="ECO:0000313" key="1">
    <source>
        <dbReference type="EMBL" id="TDH65079.1"/>
    </source>
</evidence>
<organism evidence="1 2">
    <name type="scientific">Bremia lactucae</name>
    <name type="common">Lettuce downy mildew</name>
    <dbReference type="NCBI Taxonomy" id="4779"/>
    <lineage>
        <taxon>Eukaryota</taxon>
        <taxon>Sar</taxon>
        <taxon>Stramenopiles</taxon>
        <taxon>Oomycota</taxon>
        <taxon>Peronosporomycetes</taxon>
        <taxon>Peronosporales</taxon>
        <taxon>Peronosporaceae</taxon>
        <taxon>Bremia</taxon>
    </lineage>
</organism>
<proteinExistence type="predicted"/>
<evidence type="ECO:0000313" key="2">
    <source>
        <dbReference type="Proteomes" id="UP000294530"/>
    </source>
</evidence>
<dbReference type="EMBL" id="SHOA02000002">
    <property type="protein sequence ID" value="TDH65079.1"/>
    <property type="molecule type" value="Genomic_DNA"/>
</dbReference>
<dbReference type="AlphaFoldDB" id="A0A976FEQ1"/>
<dbReference type="KEGG" id="blac:94352985"/>
<keyword evidence="2" id="KW-1185">Reference proteome</keyword>
<accession>A0A976FEQ1</accession>
<gene>
    <name evidence="1" type="ORF">CCR75_009272</name>
</gene>
<dbReference type="Proteomes" id="UP000294530">
    <property type="component" value="Unassembled WGS sequence"/>
</dbReference>
<sequence length="115" mass="12753">MSLDYEIHDIAGELNILADLLSRRRSTFSTVAAICLVLLPSSPQLDESFVWHTIEQIKVAQTMPVSPQGPVSDSGSVLRDSDGRIWLPAYATDLHLRISSLDILGLLDTDLKKHR</sequence>
<dbReference type="RefSeq" id="XP_067814578.1">
    <property type="nucleotide sequence ID" value="XM_067967314.1"/>
</dbReference>
<protein>
    <submittedName>
        <fullName evidence="1">Uncharacterized protein</fullName>
    </submittedName>
</protein>
<reference evidence="1 2" key="1">
    <citation type="journal article" date="2021" name="Genome Biol.">
        <title>AFLAP: assembly-free linkage analysis pipeline using k-mers from genome sequencing data.</title>
        <authorList>
            <person name="Fletcher K."/>
            <person name="Zhang L."/>
            <person name="Gil J."/>
            <person name="Han R."/>
            <person name="Cavanaugh K."/>
            <person name="Michelmore R."/>
        </authorList>
    </citation>
    <scope>NUCLEOTIDE SEQUENCE [LARGE SCALE GENOMIC DNA]</scope>
    <source>
        <strain evidence="1 2">SF5</strain>
    </source>
</reference>
<comment type="caution">
    <text evidence="1">The sequence shown here is derived from an EMBL/GenBank/DDBJ whole genome shotgun (WGS) entry which is preliminary data.</text>
</comment>